<dbReference type="SUPFAM" id="SSF53187">
    <property type="entry name" value="Zn-dependent exopeptidases"/>
    <property type="match status" value="1"/>
</dbReference>
<evidence type="ECO:0000259" key="17">
    <source>
        <dbReference type="Pfam" id="PF04389"/>
    </source>
</evidence>
<organism evidence="20 21">
    <name type="scientific">Pogonophryne albipinna</name>
    <dbReference type="NCBI Taxonomy" id="1090488"/>
    <lineage>
        <taxon>Eukaryota</taxon>
        <taxon>Metazoa</taxon>
        <taxon>Chordata</taxon>
        <taxon>Craniata</taxon>
        <taxon>Vertebrata</taxon>
        <taxon>Euteleostomi</taxon>
        <taxon>Actinopterygii</taxon>
        <taxon>Neopterygii</taxon>
        <taxon>Teleostei</taxon>
        <taxon>Neoteleostei</taxon>
        <taxon>Acanthomorphata</taxon>
        <taxon>Eupercaria</taxon>
        <taxon>Perciformes</taxon>
        <taxon>Notothenioidei</taxon>
        <taxon>Pogonophryne</taxon>
    </lineage>
</organism>
<feature type="transmembrane region" description="Helical" evidence="16">
    <location>
        <begin position="609"/>
        <end position="627"/>
    </location>
</feature>
<feature type="transmembrane region" description="Helical" evidence="16">
    <location>
        <begin position="706"/>
        <end position="726"/>
    </location>
</feature>
<dbReference type="EMBL" id="JAPTMU010000020">
    <property type="protein sequence ID" value="KAJ4926367.1"/>
    <property type="molecule type" value="Genomic_DNA"/>
</dbReference>
<keyword evidence="10 16" id="KW-1133">Transmembrane helix</keyword>
<keyword evidence="11" id="KW-0482">Metalloprotease</keyword>
<evidence type="ECO:0000313" key="21">
    <source>
        <dbReference type="Proteomes" id="UP001219934"/>
    </source>
</evidence>
<dbReference type="Pfam" id="PF22248">
    <property type="entry name" value="ERMP1_C"/>
    <property type="match status" value="1"/>
</dbReference>
<gene>
    <name evidence="20" type="ORF">JOQ06_008543</name>
</gene>
<name>A0AAD6FA59_9TELE</name>
<evidence type="ECO:0000259" key="19">
    <source>
        <dbReference type="Pfam" id="PF22249"/>
    </source>
</evidence>
<evidence type="ECO:0000256" key="4">
    <source>
        <dbReference type="ARBA" id="ARBA00022670"/>
    </source>
</evidence>
<evidence type="ECO:0000256" key="9">
    <source>
        <dbReference type="ARBA" id="ARBA00022833"/>
    </source>
</evidence>
<dbReference type="InterPro" id="IPR053973">
    <property type="entry name" value="ERMP1-like_C"/>
</dbReference>
<dbReference type="Pfam" id="PF04389">
    <property type="entry name" value="Peptidase_M28"/>
    <property type="match status" value="1"/>
</dbReference>
<evidence type="ECO:0000256" key="12">
    <source>
        <dbReference type="ARBA" id="ARBA00023136"/>
    </source>
</evidence>
<evidence type="ECO:0000256" key="8">
    <source>
        <dbReference type="ARBA" id="ARBA00022824"/>
    </source>
</evidence>
<dbReference type="PANTHER" id="PTHR12147">
    <property type="entry name" value="METALLOPEPTIDASE M28 FAMILY MEMBER"/>
    <property type="match status" value="1"/>
</dbReference>
<evidence type="ECO:0000256" key="14">
    <source>
        <dbReference type="ARBA" id="ARBA00070956"/>
    </source>
</evidence>
<sequence length="991" mass="111145">MESDTTFRRIKPFGTQNYVAQDTDGSRDRGVDNGYNGDPKRKPEVSLYLLREGLAASLVSVFILVLWGLVHFSLQQLVIGKPSGDFNAVRARQHLEKITSVGPRPVGSHENEVLTVGYLLEQIENIRLETAAGPHKVTVDVQRPTGTFSIDFLGGFTSFYDRVTNIAVRLEPKSGSQHFMLANCHFDTVANSPGASDDAVSCAVMLEVLHSLANQSTPLLHGVVFLFNGAEENILQASHGFITQHPWAKQVRAFINLEAAGVGGKEVVFQTGPENPWLVQAYVQAAKHPFASVVGQEVFQSGIIPSDTDFRIYRDFGNIPGIDLAFIENGFIYHTKYDTADRILTDSIQRADGDGHDSVETQVLEALDDRGVYLKSEEIEICHTLGKPSESGFQRVIIKLVSRKTKVRMMINAKKLKGTRIYINEHLTKRNADIARTARDLRKRNKIEATWTRDCDNILAVLKYLVNSEKLADSSEYRHGNMVFYDLLGVFVVAYPARVGTILNYMVATATFLYLAKKASMPGNGGGRYVRELACATGVAVLSWVVTLLSVLILALLVTLLGRSMFWYNHFYASICLYGAAATGKMVLIHTLAKNLYYGGVRLVELGDLYFDVSLLLWCCSLVWLTQQGLCSAYVPMLMVAFPLATRLLLAREFKNRGASLKYSVLYLLGLGLPYVHFMFLIWVVFEIFTPIMGRSGTEIPPEVVMATLVTLATIFLSSFFLHFIYLARSTKWILAGLASVFVVTFLMMSCGFLFPYSASPESPRPKRVFLQHTTRTFHNLEGQVESRDSGLWINSFDYTGIQHITPHIPDINDSIRTSCREDRPFCGYPWFLPVKFLSKKNWYLPAPEVSPSSPVEFSLLSREETSWGTVKMTFSVKGPSHMSLYLMPHRGAGLSTWSFGDGTPQFDLSGEYFVFYSRGLDAPSWTFWFEIQPPRDPDPSGPEGMISVAISTHYFFGQDSRTAQLEEVLRRFPSWAFPSSWVSTYDMYRY</sequence>
<keyword evidence="7" id="KW-0378">Hydrolase</keyword>
<evidence type="ECO:0000256" key="6">
    <source>
        <dbReference type="ARBA" id="ARBA00022723"/>
    </source>
</evidence>
<dbReference type="GO" id="GO:0008235">
    <property type="term" value="F:metalloexopeptidase activity"/>
    <property type="evidence" value="ECO:0007669"/>
    <property type="project" value="InterPro"/>
</dbReference>
<evidence type="ECO:0000256" key="2">
    <source>
        <dbReference type="ARBA" id="ARBA00004477"/>
    </source>
</evidence>
<evidence type="ECO:0000259" key="18">
    <source>
        <dbReference type="Pfam" id="PF22248"/>
    </source>
</evidence>
<dbReference type="InterPro" id="IPR053974">
    <property type="entry name" value="ERMP1_1-A_TM"/>
</dbReference>
<feature type="domain" description="Peptidase M28" evidence="17">
    <location>
        <begin position="165"/>
        <end position="351"/>
    </location>
</feature>
<feature type="transmembrane region" description="Helical" evidence="16">
    <location>
        <begin position="567"/>
        <end position="588"/>
    </location>
</feature>
<evidence type="ECO:0000313" key="20">
    <source>
        <dbReference type="EMBL" id="KAJ4926367.1"/>
    </source>
</evidence>
<evidence type="ECO:0000256" key="3">
    <source>
        <dbReference type="ARBA" id="ARBA00010918"/>
    </source>
</evidence>
<dbReference type="GO" id="GO:0006508">
    <property type="term" value="P:proteolysis"/>
    <property type="evidence" value="ECO:0007669"/>
    <property type="project" value="UniProtKB-KW"/>
</dbReference>
<dbReference type="AlphaFoldDB" id="A0AAD6FA59"/>
<feature type="domain" description="Endoplasmic reticulum metallopeptidase 1-like C-terminal" evidence="18">
    <location>
        <begin position="764"/>
        <end position="989"/>
    </location>
</feature>
<comment type="subcellular location">
    <subcellularLocation>
        <location evidence="2">Endoplasmic reticulum membrane</location>
        <topology evidence="2">Multi-pass membrane protein</topology>
    </subcellularLocation>
</comment>
<evidence type="ECO:0000256" key="1">
    <source>
        <dbReference type="ARBA" id="ARBA00001947"/>
    </source>
</evidence>
<dbReference type="InterPro" id="IPR048024">
    <property type="entry name" value="Fxna-like_M28_dom"/>
</dbReference>
<dbReference type="InterPro" id="IPR007484">
    <property type="entry name" value="Peptidase_M28"/>
</dbReference>
<comment type="similarity">
    <text evidence="3">Belongs to the peptidase M28 family.</text>
</comment>
<dbReference type="FunFam" id="3.40.630.10:FF:000008">
    <property type="entry name" value="Endoplasmic reticulum metallopeptidase 1"/>
    <property type="match status" value="1"/>
</dbReference>
<feature type="transmembrane region" description="Helical" evidence="16">
    <location>
        <begin position="49"/>
        <end position="70"/>
    </location>
</feature>
<feature type="region of interest" description="Disordered" evidence="15">
    <location>
        <begin position="18"/>
        <end position="38"/>
    </location>
</feature>
<dbReference type="Proteomes" id="UP001219934">
    <property type="component" value="Unassembled WGS sequence"/>
</dbReference>
<feature type="transmembrane region" description="Helical" evidence="16">
    <location>
        <begin position="733"/>
        <end position="757"/>
    </location>
</feature>
<feature type="transmembrane region" description="Helical" evidence="16">
    <location>
        <begin position="487"/>
        <end position="515"/>
    </location>
</feature>
<feature type="transmembrane region" description="Helical" evidence="16">
    <location>
        <begin position="633"/>
        <end position="651"/>
    </location>
</feature>
<evidence type="ECO:0000256" key="13">
    <source>
        <dbReference type="ARBA" id="ARBA00023180"/>
    </source>
</evidence>
<feature type="transmembrane region" description="Helical" evidence="16">
    <location>
        <begin position="663"/>
        <end position="686"/>
    </location>
</feature>
<evidence type="ECO:0000256" key="16">
    <source>
        <dbReference type="SAM" id="Phobius"/>
    </source>
</evidence>
<keyword evidence="13" id="KW-0325">Glycoprotein</keyword>
<evidence type="ECO:0000256" key="11">
    <source>
        <dbReference type="ARBA" id="ARBA00023049"/>
    </source>
</evidence>
<keyword evidence="9" id="KW-0862">Zinc</keyword>
<dbReference type="GO" id="GO:0005789">
    <property type="term" value="C:endoplasmic reticulum membrane"/>
    <property type="evidence" value="ECO:0007669"/>
    <property type="project" value="UniProtKB-SubCell"/>
</dbReference>
<evidence type="ECO:0000256" key="10">
    <source>
        <dbReference type="ARBA" id="ARBA00022989"/>
    </source>
</evidence>
<feature type="domain" description="Endoplasmic reticulum metallopeptidase 1/1-A TM" evidence="19">
    <location>
        <begin position="529"/>
        <end position="749"/>
    </location>
</feature>
<protein>
    <recommendedName>
        <fullName evidence="14">Endoplasmic reticulum metallopeptidase 1</fullName>
    </recommendedName>
</protein>
<keyword evidence="8" id="KW-0256">Endoplasmic reticulum</keyword>
<accession>A0AAD6FA59</accession>
<dbReference type="Gene3D" id="3.40.630.10">
    <property type="entry name" value="Zn peptidases"/>
    <property type="match status" value="1"/>
</dbReference>
<comment type="caution">
    <text evidence="20">The sequence shown here is derived from an EMBL/GenBank/DDBJ whole genome shotgun (WGS) entry which is preliminary data.</text>
</comment>
<dbReference type="GO" id="GO:0046872">
    <property type="term" value="F:metal ion binding"/>
    <property type="evidence" value="ECO:0007669"/>
    <property type="project" value="UniProtKB-KW"/>
</dbReference>
<keyword evidence="6" id="KW-0479">Metal-binding</keyword>
<keyword evidence="4" id="KW-0645">Protease</keyword>
<evidence type="ECO:0000256" key="15">
    <source>
        <dbReference type="SAM" id="MobiDB-lite"/>
    </source>
</evidence>
<feature type="transmembrane region" description="Helical" evidence="16">
    <location>
        <begin position="536"/>
        <end position="561"/>
    </location>
</feature>
<evidence type="ECO:0000256" key="5">
    <source>
        <dbReference type="ARBA" id="ARBA00022692"/>
    </source>
</evidence>
<keyword evidence="5 16" id="KW-0812">Transmembrane</keyword>
<dbReference type="CDD" id="cd03875">
    <property type="entry name" value="M28_Fxna_like"/>
    <property type="match status" value="1"/>
</dbReference>
<keyword evidence="21" id="KW-1185">Reference proteome</keyword>
<dbReference type="InterPro" id="IPR045175">
    <property type="entry name" value="M28_fam"/>
</dbReference>
<dbReference type="PANTHER" id="PTHR12147:SF22">
    <property type="entry name" value="ENDOPLASMIC RETICULUM METALLOPEPTIDASE 1"/>
    <property type="match status" value="1"/>
</dbReference>
<dbReference type="Pfam" id="PF22249">
    <property type="entry name" value="ERMP1-TM"/>
    <property type="match status" value="1"/>
</dbReference>
<evidence type="ECO:0000256" key="7">
    <source>
        <dbReference type="ARBA" id="ARBA00022801"/>
    </source>
</evidence>
<comment type="cofactor">
    <cofactor evidence="1">
        <name>Zn(2+)</name>
        <dbReference type="ChEBI" id="CHEBI:29105"/>
    </cofactor>
</comment>
<reference evidence="20" key="1">
    <citation type="submission" date="2022-11" db="EMBL/GenBank/DDBJ databases">
        <title>Chromosome-level genome of Pogonophryne albipinna.</title>
        <authorList>
            <person name="Jo E."/>
        </authorList>
    </citation>
    <scope>NUCLEOTIDE SEQUENCE</scope>
    <source>
        <strain evidence="20">SGF0006</strain>
        <tissue evidence="20">Muscle</tissue>
    </source>
</reference>
<keyword evidence="12 16" id="KW-0472">Membrane</keyword>
<proteinExistence type="inferred from homology"/>